<dbReference type="EMBL" id="CADCUT010000043">
    <property type="protein sequence ID" value="CAA9392173.1"/>
    <property type="molecule type" value="Genomic_DNA"/>
</dbReference>
<protein>
    <submittedName>
        <fullName evidence="1">Uncharacterized protein</fullName>
    </submittedName>
</protein>
<dbReference type="AlphaFoldDB" id="A0A6J4NMZ2"/>
<evidence type="ECO:0000313" key="1">
    <source>
        <dbReference type="EMBL" id="CAA9392173.1"/>
    </source>
</evidence>
<name>A0A6J4NMZ2_9ACTN</name>
<reference evidence="1" key="1">
    <citation type="submission" date="2020-02" db="EMBL/GenBank/DDBJ databases">
        <authorList>
            <person name="Meier V. D."/>
        </authorList>
    </citation>
    <scope>NUCLEOTIDE SEQUENCE</scope>
    <source>
        <strain evidence="1">AVDCRST_MAG03</strain>
    </source>
</reference>
<sequence length="68" mass="7999">MGLLRRCDAFGMGMDAYEHDPHDDAETREEIVAVLREEHERACEEFRHYRDEVGILDRPSERNARKPA</sequence>
<organism evidence="1">
    <name type="scientific">uncultured Rubrobacteraceae bacterium</name>
    <dbReference type="NCBI Taxonomy" id="349277"/>
    <lineage>
        <taxon>Bacteria</taxon>
        <taxon>Bacillati</taxon>
        <taxon>Actinomycetota</taxon>
        <taxon>Rubrobacteria</taxon>
        <taxon>Rubrobacterales</taxon>
        <taxon>Rubrobacteraceae</taxon>
        <taxon>environmental samples</taxon>
    </lineage>
</organism>
<gene>
    <name evidence="1" type="ORF">AVDCRST_MAG03-688</name>
</gene>
<proteinExistence type="predicted"/>
<accession>A0A6J4NMZ2</accession>